<sequence length="79" mass="8430">MDVVQGIPPVAGHGDTKQACARAGLAAELGRWMTRRSPSNVAHRLGISMARVRELRAGRFDGFSTDALSAMAQRAGLRP</sequence>
<evidence type="ECO:0000313" key="2">
    <source>
        <dbReference type="EMBL" id="ACK86218.1"/>
    </source>
</evidence>
<protein>
    <recommendedName>
        <fullName evidence="1">HigA2-like helix-turn-helix domain-containing protein</fullName>
    </recommendedName>
</protein>
<feature type="domain" description="HigA2-like helix-turn-helix" evidence="1">
    <location>
        <begin position="20"/>
        <end position="78"/>
    </location>
</feature>
<evidence type="ECO:0000313" key="3">
    <source>
        <dbReference type="Proteomes" id="UP000002385"/>
    </source>
</evidence>
<evidence type="ECO:0000259" key="1">
    <source>
        <dbReference type="Pfam" id="PF13744"/>
    </source>
</evidence>
<dbReference type="InterPro" id="IPR039554">
    <property type="entry name" value="HigA2-like_HTH"/>
</dbReference>
<dbReference type="KEGG" id="mch:Mchl_5470"/>
<geneLocation type="plasmid" evidence="2 3">
    <name>pCMU01</name>
</geneLocation>
<gene>
    <name evidence="2" type="ordered locus">Mchl_5470</name>
</gene>
<dbReference type="AlphaFoldDB" id="B7L310"/>
<accession>B7L310</accession>
<reference evidence="2 3" key="1">
    <citation type="submission" date="2008-12" db="EMBL/GenBank/DDBJ databases">
        <title>Complete sequence of plasmid1 of Methylobacterium chloromethanicum CM4.</title>
        <authorList>
            <consortium name="US DOE Joint Genome Institute"/>
            <person name="Lucas S."/>
            <person name="Copeland A."/>
            <person name="Lapidus A."/>
            <person name="Glavina del Rio T."/>
            <person name="Dalin E."/>
            <person name="Tice H."/>
            <person name="Bruce D."/>
            <person name="Goodwin L."/>
            <person name="Pitluck S."/>
            <person name="Chertkov O."/>
            <person name="Brettin T."/>
            <person name="Detter J.C."/>
            <person name="Han C."/>
            <person name="Larimer F."/>
            <person name="Land M."/>
            <person name="Hauser L."/>
            <person name="Kyrpides N."/>
            <person name="Mikhailova N."/>
            <person name="Marx C."/>
            <person name="Richardson P."/>
        </authorList>
    </citation>
    <scope>NUCLEOTIDE SEQUENCE [LARGE SCALE GENOMIC DNA]</scope>
    <source>
        <strain evidence="3">CM4 / NCIMB 13688</strain>
        <plasmid evidence="2 3">pCMU01</plasmid>
    </source>
</reference>
<dbReference type="SUPFAM" id="SSF47413">
    <property type="entry name" value="lambda repressor-like DNA-binding domains"/>
    <property type="match status" value="1"/>
</dbReference>
<proteinExistence type="predicted"/>
<dbReference type="GO" id="GO:0003677">
    <property type="term" value="F:DNA binding"/>
    <property type="evidence" value="ECO:0007669"/>
    <property type="project" value="InterPro"/>
</dbReference>
<reference evidence="2 3" key="2">
    <citation type="journal article" date="2012" name="J. Bacteriol.">
        <title>Complete genome sequences of six strains of the genus Methylobacterium.</title>
        <authorList>
            <person name="Marx C.J."/>
            <person name="Bringel F."/>
            <person name="Chistoserdova L."/>
            <person name="Moulin L."/>
            <person name="Farhan Ul Haque M."/>
            <person name="Fleischman D.E."/>
            <person name="Gruffaz C."/>
            <person name="Jourand P."/>
            <person name="Knief C."/>
            <person name="Lee M.C."/>
            <person name="Muller E.E."/>
            <person name="Nadalig T."/>
            <person name="Peyraud R."/>
            <person name="Roselli S."/>
            <person name="Russ L."/>
            <person name="Goodwin L.A."/>
            <person name="Ivanova N."/>
            <person name="Kyrpides N."/>
            <person name="Lajus A."/>
            <person name="Land M.L."/>
            <person name="Medigue C."/>
            <person name="Mikhailova N."/>
            <person name="Nolan M."/>
            <person name="Woyke T."/>
            <person name="Stolyar S."/>
            <person name="Vorholt J.A."/>
            <person name="Vuilleumier S."/>
        </authorList>
    </citation>
    <scope>NUCLEOTIDE SEQUENCE [LARGE SCALE GENOMIC DNA]</scope>
    <source>
        <strain evidence="3">CM4 / NCIMB 13688</strain>
        <plasmid evidence="2 3">pCMU01</plasmid>
    </source>
</reference>
<keyword evidence="2" id="KW-0614">Plasmid</keyword>
<organism evidence="2 3">
    <name type="scientific">Methylorubrum extorquens (strain CM4 / NCIMB 13688)</name>
    <name type="common">Methylobacterium extorquens</name>
    <dbReference type="NCBI Taxonomy" id="440085"/>
    <lineage>
        <taxon>Bacteria</taxon>
        <taxon>Pseudomonadati</taxon>
        <taxon>Pseudomonadota</taxon>
        <taxon>Alphaproteobacteria</taxon>
        <taxon>Hyphomicrobiales</taxon>
        <taxon>Methylobacteriaceae</taxon>
        <taxon>Methylorubrum</taxon>
    </lineage>
</organism>
<dbReference type="InterPro" id="IPR010982">
    <property type="entry name" value="Lambda_DNA-bd_dom_sf"/>
</dbReference>
<dbReference type="Proteomes" id="UP000002385">
    <property type="component" value="Plasmid pCMU01"/>
</dbReference>
<dbReference type="Gene3D" id="1.10.260.40">
    <property type="entry name" value="lambda repressor-like DNA-binding domains"/>
    <property type="match status" value="1"/>
</dbReference>
<dbReference type="HOGENOM" id="CLU_2601966_0_0_5"/>
<name>B7L310_METC4</name>
<dbReference type="Pfam" id="PF13744">
    <property type="entry name" value="HTH_37"/>
    <property type="match status" value="1"/>
</dbReference>
<dbReference type="EMBL" id="CP001299">
    <property type="protein sequence ID" value="ACK86218.1"/>
    <property type="molecule type" value="Genomic_DNA"/>
</dbReference>